<proteinExistence type="predicted"/>
<dbReference type="Proteomes" id="UP000827872">
    <property type="component" value="Linkage Group LG04"/>
</dbReference>
<name>A0ACB8FKT1_9SAUR</name>
<comment type="caution">
    <text evidence="1">The sequence shown here is derived from an EMBL/GenBank/DDBJ whole genome shotgun (WGS) entry which is preliminary data.</text>
</comment>
<reference evidence="1" key="1">
    <citation type="submission" date="2021-08" db="EMBL/GenBank/DDBJ databases">
        <title>The first chromosome-level gecko genome reveals the dynamic sex chromosomes of Neotropical dwarf geckos (Sphaerodactylidae: Sphaerodactylus).</title>
        <authorList>
            <person name="Pinto B.J."/>
            <person name="Keating S.E."/>
            <person name="Gamble T."/>
        </authorList>
    </citation>
    <scope>NUCLEOTIDE SEQUENCE</scope>
    <source>
        <strain evidence="1">TG3544</strain>
    </source>
</reference>
<keyword evidence="2" id="KW-1185">Reference proteome</keyword>
<gene>
    <name evidence="1" type="ORF">K3G42_031403</name>
</gene>
<organism evidence="1 2">
    <name type="scientific">Sphaerodactylus townsendi</name>
    <dbReference type="NCBI Taxonomy" id="933632"/>
    <lineage>
        <taxon>Eukaryota</taxon>
        <taxon>Metazoa</taxon>
        <taxon>Chordata</taxon>
        <taxon>Craniata</taxon>
        <taxon>Vertebrata</taxon>
        <taxon>Euteleostomi</taxon>
        <taxon>Lepidosauria</taxon>
        <taxon>Squamata</taxon>
        <taxon>Bifurcata</taxon>
        <taxon>Gekkota</taxon>
        <taxon>Sphaerodactylidae</taxon>
        <taxon>Sphaerodactylus</taxon>
    </lineage>
</organism>
<evidence type="ECO:0000313" key="2">
    <source>
        <dbReference type="Proteomes" id="UP000827872"/>
    </source>
</evidence>
<accession>A0ACB8FKT1</accession>
<dbReference type="EMBL" id="CM037617">
    <property type="protein sequence ID" value="KAH8005879.1"/>
    <property type="molecule type" value="Genomic_DNA"/>
</dbReference>
<sequence length="200" mass="20986">MGKDQELMQAVKAEDVGAVQKLLQRPRPGKASLGLRNLFGVVRLVQCPGGFAAAVVRCQDFPEMPSSLAAPSAPRQTSAPCLRDLGVIAGDAALNLGGCGRKPDRLQTASERGLRLLRAPLGKGSGHGLSSTAAPSSNLGQPPRVRLLDAAADSGSEHARFAQEGFKCVTTCERSPHIYPLGAFIRDLRLPGASCRVPVQ</sequence>
<evidence type="ECO:0000313" key="1">
    <source>
        <dbReference type="EMBL" id="KAH8005879.1"/>
    </source>
</evidence>
<protein>
    <submittedName>
        <fullName evidence="1">Uncharacterized protein</fullName>
    </submittedName>
</protein>